<keyword evidence="1" id="KW-0812">Transmembrane</keyword>
<keyword evidence="1" id="KW-0472">Membrane</keyword>
<evidence type="ECO:0000256" key="1">
    <source>
        <dbReference type="SAM" id="Phobius"/>
    </source>
</evidence>
<feature type="transmembrane region" description="Helical" evidence="1">
    <location>
        <begin position="82"/>
        <end position="100"/>
    </location>
</feature>
<protein>
    <submittedName>
        <fullName evidence="2">Branched-chain amino acid transport protein</fullName>
    </submittedName>
</protein>
<dbReference type="RefSeq" id="WP_092607419.1">
    <property type="nucleotide sequence ID" value="NZ_FMYF01000003.1"/>
</dbReference>
<dbReference type="STRING" id="1577474.GA0111570_10390"/>
<accession>A0A1G6GFP5</accession>
<name>A0A1G6GFP5_9ACTN</name>
<evidence type="ECO:0000313" key="2">
    <source>
        <dbReference type="EMBL" id="SDB80770.1"/>
    </source>
</evidence>
<dbReference type="OrthoDB" id="9811308at2"/>
<dbReference type="Proteomes" id="UP000199086">
    <property type="component" value="Unassembled WGS sequence"/>
</dbReference>
<dbReference type="Pfam" id="PF05437">
    <property type="entry name" value="AzlD"/>
    <property type="match status" value="1"/>
</dbReference>
<feature type="transmembrane region" description="Helical" evidence="1">
    <location>
        <begin position="6"/>
        <end position="26"/>
    </location>
</feature>
<sequence length="103" mass="11044">MSYLAASVLVMALVTYALRVVPLVLVRRRISNPWLLSFLHYVPFAVLTAMTIPAILLATSMWQSGLVGLAVAVVLALRGRSLMVVALAAAAAVWVTEYAAGQF</sequence>
<dbReference type="EMBL" id="FMYF01000003">
    <property type="protein sequence ID" value="SDB80770.1"/>
    <property type="molecule type" value="Genomic_DNA"/>
</dbReference>
<dbReference type="AlphaFoldDB" id="A0A1G6GFP5"/>
<evidence type="ECO:0000313" key="3">
    <source>
        <dbReference type="Proteomes" id="UP000199086"/>
    </source>
</evidence>
<keyword evidence="1" id="KW-1133">Transmembrane helix</keyword>
<gene>
    <name evidence="2" type="ORF">GA0111570_10390</name>
</gene>
<dbReference type="InterPro" id="IPR008407">
    <property type="entry name" value="Brnchd-chn_aa_trnsp_AzlD"/>
</dbReference>
<proteinExistence type="predicted"/>
<feature type="transmembrane region" description="Helical" evidence="1">
    <location>
        <begin position="38"/>
        <end position="62"/>
    </location>
</feature>
<organism evidence="2 3">
    <name type="scientific">Raineyella antarctica</name>
    <dbReference type="NCBI Taxonomy" id="1577474"/>
    <lineage>
        <taxon>Bacteria</taxon>
        <taxon>Bacillati</taxon>
        <taxon>Actinomycetota</taxon>
        <taxon>Actinomycetes</taxon>
        <taxon>Propionibacteriales</taxon>
        <taxon>Propionibacteriaceae</taxon>
        <taxon>Raineyella</taxon>
    </lineage>
</organism>
<keyword evidence="3" id="KW-1185">Reference proteome</keyword>
<reference evidence="2 3" key="1">
    <citation type="submission" date="2016-06" db="EMBL/GenBank/DDBJ databases">
        <authorList>
            <person name="Olsen C.W."/>
            <person name="Carey S."/>
            <person name="Hinshaw L."/>
            <person name="Karasin A.I."/>
        </authorList>
    </citation>
    <scope>NUCLEOTIDE SEQUENCE [LARGE SCALE GENOMIC DNA]</scope>
    <source>
        <strain evidence="2 3">LZ-22</strain>
    </source>
</reference>